<dbReference type="eggNOG" id="COG1126">
    <property type="taxonomic scope" value="Bacteria"/>
</dbReference>
<evidence type="ECO:0000256" key="3">
    <source>
        <dbReference type="ARBA" id="ARBA00022475"/>
    </source>
</evidence>
<gene>
    <name evidence="9" type="primary">tcyC</name>
    <name evidence="9" type="ORF">GS4_35_00650</name>
</gene>
<feature type="region of interest" description="Disordered" evidence="7">
    <location>
        <begin position="1"/>
        <end position="32"/>
    </location>
</feature>
<dbReference type="OrthoDB" id="4398079at2"/>
<dbReference type="RefSeq" id="WP_007624556.1">
    <property type="nucleotide sequence ID" value="NZ_BANX01000035.1"/>
</dbReference>
<evidence type="ECO:0000313" key="10">
    <source>
        <dbReference type="Proteomes" id="UP000011666"/>
    </source>
</evidence>
<evidence type="ECO:0000256" key="5">
    <source>
        <dbReference type="ARBA" id="ARBA00022840"/>
    </source>
</evidence>
<comment type="subcellular location">
    <subcellularLocation>
        <location evidence="1">Cell membrane</location>
        <topology evidence="1">Peripheral membrane protein</topology>
    </subcellularLocation>
</comment>
<dbReference type="InterPro" id="IPR003593">
    <property type="entry name" value="AAA+_ATPase"/>
</dbReference>
<dbReference type="PROSITE" id="PS50893">
    <property type="entry name" value="ABC_TRANSPORTER_2"/>
    <property type="match status" value="1"/>
</dbReference>
<reference evidence="9 10" key="1">
    <citation type="submission" date="2013-01" db="EMBL/GenBank/DDBJ databases">
        <title>Whole genome shotgun sequence of Gordonia soli NBRC 108243.</title>
        <authorList>
            <person name="Isaki-Nakamura S."/>
            <person name="Hosoyama A."/>
            <person name="Tsuchikane K."/>
            <person name="Ando Y."/>
            <person name="Baba S."/>
            <person name="Ohji S."/>
            <person name="Hamada M."/>
            <person name="Tamura T."/>
            <person name="Yamazoe A."/>
            <person name="Yamazaki S."/>
            <person name="Fujita N."/>
        </authorList>
    </citation>
    <scope>NUCLEOTIDE SEQUENCE [LARGE SCALE GENOMIC DNA]</scope>
    <source>
        <strain evidence="9 10">NBRC 108243</strain>
    </source>
</reference>
<keyword evidence="10" id="KW-1185">Reference proteome</keyword>
<dbReference type="PROSITE" id="PS00211">
    <property type="entry name" value="ABC_TRANSPORTER_1"/>
    <property type="match status" value="1"/>
</dbReference>
<accession>M0QQ28</accession>
<evidence type="ECO:0000259" key="8">
    <source>
        <dbReference type="PROSITE" id="PS50893"/>
    </source>
</evidence>
<keyword evidence="3" id="KW-1003">Cell membrane</keyword>
<dbReference type="SMART" id="SM00382">
    <property type="entry name" value="AAA"/>
    <property type="match status" value="1"/>
</dbReference>
<evidence type="ECO:0000256" key="4">
    <source>
        <dbReference type="ARBA" id="ARBA00022741"/>
    </source>
</evidence>
<dbReference type="Gene3D" id="3.40.50.300">
    <property type="entry name" value="P-loop containing nucleotide triphosphate hydrolases"/>
    <property type="match status" value="1"/>
</dbReference>
<dbReference type="Proteomes" id="UP000011666">
    <property type="component" value="Unassembled WGS sequence"/>
</dbReference>
<dbReference type="EMBL" id="BANX01000035">
    <property type="protein sequence ID" value="GAC70489.1"/>
    <property type="molecule type" value="Genomic_DNA"/>
</dbReference>
<dbReference type="GO" id="GO:0016887">
    <property type="term" value="F:ATP hydrolysis activity"/>
    <property type="evidence" value="ECO:0007669"/>
    <property type="project" value="InterPro"/>
</dbReference>
<name>M0QQ28_9ACTN</name>
<dbReference type="InterPro" id="IPR017871">
    <property type="entry name" value="ABC_transporter-like_CS"/>
</dbReference>
<dbReference type="Pfam" id="PF00005">
    <property type="entry name" value="ABC_tran"/>
    <property type="match status" value="1"/>
</dbReference>
<sequence>MTDTPSPDDAPSTHDAPSNALRTGTPTAPRYHREPGETLIEVSGLRKSFGDNEVLKGIDFTVAAGSVTVILGPSGSGKTTILRSLNALDIPDAGTIRIADGVIDFAKPYTKADLVTYRKQSAMVFQSHNLFPHKTVLENVIEGPVIVQRRPKAEAIAAAEALLESVGLAEKRDQYPEQLSGGQQQRVGIVRALAIEPEVMLFDEPTSALDPELVGDVLEVLKDLAGQGWTMVVVTHEIRFAQQVADQVIFADGGVVLERGTPAQVIGEPTHERTRQFLKRLLDPI</sequence>
<dbReference type="GO" id="GO:0005886">
    <property type="term" value="C:plasma membrane"/>
    <property type="evidence" value="ECO:0007669"/>
    <property type="project" value="UniProtKB-SubCell"/>
</dbReference>
<dbReference type="InterPro" id="IPR030679">
    <property type="entry name" value="ABC_ATPase_HisP-typ"/>
</dbReference>
<keyword evidence="4" id="KW-0547">Nucleotide-binding</keyword>
<dbReference type="PIRSF" id="PIRSF039085">
    <property type="entry name" value="ABC_ATPase_HisP"/>
    <property type="match status" value="1"/>
</dbReference>
<evidence type="ECO:0000256" key="1">
    <source>
        <dbReference type="ARBA" id="ARBA00004202"/>
    </source>
</evidence>
<evidence type="ECO:0000256" key="6">
    <source>
        <dbReference type="ARBA" id="ARBA00023136"/>
    </source>
</evidence>
<dbReference type="PANTHER" id="PTHR43166">
    <property type="entry name" value="AMINO ACID IMPORT ATP-BINDING PROTEIN"/>
    <property type="match status" value="1"/>
</dbReference>
<evidence type="ECO:0000256" key="7">
    <source>
        <dbReference type="SAM" id="MobiDB-lite"/>
    </source>
</evidence>
<keyword evidence="2" id="KW-0813">Transport</keyword>
<dbReference type="InterPro" id="IPR050086">
    <property type="entry name" value="MetN_ABC_transporter-like"/>
</dbReference>
<protein>
    <submittedName>
        <fullName evidence="9">Cystine ABC transporter ATP-binding protein</fullName>
    </submittedName>
</protein>
<proteinExistence type="predicted"/>
<organism evidence="9 10">
    <name type="scientific">Gordonia soli NBRC 108243</name>
    <dbReference type="NCBI Taxonomy" id="1223545"/>
    <lineage>
        <taxon>Bacteria</taxon>
        <taxon>Bacillati</taxon>
        <taxon>Actinomycetota</taxon>
        <taxon>Actinomycetes</taxon>
        <taxon>Mycobacteriales</taxon>
        <taxon>Gordoniaceae</taxon>
        <taxon>Gordonia</taxon>
    </lineage>
</organism>
<keyword evidence="5 9" id="KW-0067">ATP-binding</keyword>
<dbReference type="STRING" id="1223545.GS4_35_00650"/>
<dbReference type="InterPro" id="IPR003439">
    <property type="entry name" value="ABC_transporter-like_ATP-bd"/>
</dbReference>
<keyword evidence="6" id="KW-0472">Membrane</keyword>
<comment type="caution">
    <text evidence="9">The sequence shown here is derived from an EMBL/GenBank/DDBJ whole genome shotgun (WGS) entry which is preliminary data.</text>
</comment>
<dbReference type="SUPFAM" id="SSF52540">
    <property type="entry name" value="P-loop containing nucleoside triphosphate hydrolases"/>
    <property type="match status" value="1"/>
</dbReference>
<dbReference type="GO" id="GO:0005524">
    <property type="term" value="F:ATP binding"/>
    <property type="evidence" value="ECO:0007669"/>
    <property type="project" value="UniProtKB-KW"/>
</dbReference>
<evidence type="ECO:0000313" key="9">
    <source>
        <dbReference type="EMBL" id="GAC70489.1"/>
    </source>
</evidence>
<feature type="domain" description="ABC transporter" evidence="8">
    <location>
        <begin position="40"/>
        <end position="278"/>
    </location>
</feature>
<dbReference type="PANTHER" id="PTHR43166:SF35">
    <property type="entry name" value="L-CYSTINE IMPORT ATP-BINDING PROTEIN TCYN"/>
    <property type="match status" value="1"/>
</dbReference>
<dbReference type="AlphaFoldDB" id="M0QQ28"/>
<dbReference type="InterPro" id="IPR027417">
    <property type="entry name" value="P-loop_NTPase"/>
</dbReference>
<dbReference type="GO" id="GO:0015424">
    <property type="term" value="F:ABC-type amino acid transporter activity"/>
    <property type="evidence" value="ECO:0007669"/>
    <property type="project" value="InterPro"/>
</dbReference>
<evidence type="ECO:0000256" key="2">
    <source>
        <dbReference type="ARBA" id="ARBA00022448"/>
    </source>
</evidence>